<dbReference type="InterPro" id="IPR050951">
    <property type="entry name" value="Retrovirus_Pol_polyprotein"/>
</dbReference>
<dbReference type="Proteomes" id="UP001151699">
    <property type="component" value="Chromosome A"/>
</dbReference>
<organism evidence="3 4">
    <name type="scientific">Pseudolycoriella hygida</name>
    <dbReference type="NCBI Taxonomy" id="35572"/>
    <lineage>
        <taxon>Eukaryota</taxon>
        <taxon>Metazoa</taxon>
        <taxon>Ecdysozoa</taxon>
        <taxon>Arthropoda</taxon>
        <taxon>Hexapoda</taxon>
        <taxon>Insecta</taxon>
        <taxon>Pterygota</taxon>
        <taxon>Neoptera</taxon>
        <taxon>Endopterygota</taxon>
        <taxon>Diptera</taxon>
        <taxon>Nematocera</taxon>
        <taxon>Sciaroidea</taxon>
        <taxon>Sciaridae</taxon>
        <taxon>Pseudolycoriella</taxon>
    </lineage>
</organism>
<dbReference type="EMBL" id="WJQU01000001">
    <property type="protein sequence ID" value="KAJ6645863.1"/>
    <property type="molecule type" value="Genomic_DNA"/>
</dbReference>
<proteinExistence type="predicted"/>
<evidence type="ECO:0000313" key="4">
    <source>
        <dbReference type="Proteomes" id="UP001151699"/>
    </source>
</evidence>
<dbReference type="OrthoDB" id="7791148at2759"/>
<sequence>DRVCQFLKANKVEEDSMKTSVFISIMGHEIYDILKSLTVPEKPSAKTFNELLKILRNHFAPRKNKRAERYKFNKAVQQSGESINEFIVRLKSLAQTCKFGEFKTPAKVTEKAKKETEAVVDSVSNYKMLILDEALTDRFIVGLSNSKIQQRLLDKDELTFEECCLLATNMELAEKESQAIQPKSFVNKVTTFQSQSKSKLNNRRGRSKSRGREVKDSVDKECRRCGRLHNPNTCPAVNWKCFVCQKTGHTSKMCYNKESKGNTGKANKQKSSYHPYIRSFAVDKTLGNELIGINVVKREKFQSERFFDCEPLECQVNIENQKVSMEVDSGAAATVMCEQEYRESPLDFKEIERHTEKDETLVAVSNYLMLGWPDFKELSDNCITPRCLVQSPTPKPSIKYQDPQVSKQISRRVQFEIPNQHDSRSRAQSLSEENLRVSEENLVRRSTRAKTKPIRYGSTNPTNE</sequence>
<comment type="caution">
    <text evidence="3">The sequence shown here is derived from an EMBL/GenBank/DDBJ whole genome shotgun (WGS) entry which is preliminary data.</text>
</comment>
<dbReference type="Gene3D" id="4.10.60.10">
    <property type="entry name" value="Zinc finger, CCHC-type"/>
    <property type="match status" value="1"/>
</dbReference>
<protein>
    <recommendedName>
        <fullName evidence="2">Paraneoplastic antigen Ma-like C-terminal domain-containing protein</fullName>
    </recommendedName>
</protein>
<feature type="compositionally biased region" description="Basic and acidic residues" evidence="1">
    <location>
        <begin position="433"/>
        <end position="443"/>
    </location>
</feature>
<feature type="compositionally biased region" description="Basic residues" evidence="1">
    <location>
        <begin position="200"/>
        <end position="209"/>
    </location>
</feature>
<evidence type="ECO:0000256" key="1">
    <source>
        <dbReference type="SAM" id="MobiDB-lite"/>
    </source>
</evidence>
<evidence type="ECO:0000313" key="3">
    <source>
        <dbReference type="EMBL" id="KAJ6645863.1"/>
    </source>
</evidence>
<reference evidence="3" key="1">
    <citation type="submission" date="2022-07" db="EMBL/GenBank/DDBJ databases">
        <authorList>
            <person name="Trinca V."/>
            <person name="Uliana J.V.C."/>
            <person name="Torres T.T."/>
            <person name="Ward R.J."/>
            <person name="Monesi N."/>
        </authorList>
    </citation>
    <scope>NUCLEOTIDE SEQUENCE</scope>
    <source>
        <strain evidence="3">HSMRA1968</strain>
        <tissue evidence="3">Whole embryos</tissue>
    </source>
</reference>
<feature type="region of interest" description="Disordered" evidence="1">
    <location>
        <begin position="419"/>
        <end position="464"/>
    </location>
</feature>
<dbReference type="PANTHER" id="PTHR37984:SF5">
    <property type="entry name" value="PROTEIN NYNRIN-LIKE"/>
    <property type="match status" value="1"/>
</dbReference>
<feature type="non-terminal residue" evidence="3">
    <location>
        <position position="1"/>
    </location>
</feature>
<name>A0A9Q0S6H5_9DIPT</name>
<feature type="region of interest" description="Disordered" evidence="1">
    <location>
        <begin position="192"/>
        <end position="215"/>
    </location>
</feature>
<dbReference type="PANTHER" id="PTHR37984">
    <property type="entry name" value="PROTEIN CBG26694"/>
    <property type="match status" value="1"/>
</dbReference>
<feature type="domain" description="Paraneoplastic antigen Ma-like C-terminal" evidence="2">
    <location>
        <begin position="3"/>
        <end position="96"/>
    </location>
</feature>
<dbReference type="InterPro" id="IPR048270">
    <property type="entry name" value="PNMA_C"/>
</dbReference>
<keyword evidence="4" id="KW-1185">Reference proteome</keyword>
<evidence type="ECO:0000259" key="2">
    <source>
        <dbReference type="Pfam" id="PF14893"/>
    </source>
</evidence>
<dbReference type="AlphaFoldDB" id="A0A9Q0S6H5"/>
<dbReference type="Pfam" id="PF14893">
    <property type="entry name" value="PNMA"/>
    <property type="match status" value="1"/>
</dbReference>
<accession>A0A9Q0S6H5</accession>
<gene>
    <name evidence="3" type="ORF">Bhyg_01072</name>
</gene>